<keyword evidence="2" id="KW-1185">Reference proteome</keyword>
<evidence type="ECO:0000313" key="1">
    <source>
        <dbReference type="EMBL" id="TCS93279.1"/>
    </source>
</evidence>
<proteinExistence type="predicted"/>
<evidence type="ECO:0000313" key="2">
    <source>
        <dbReference type="Proteomes" id="UP000294937"/>
    </source>
</evidence>
<protein>
    <submittedName>
        <fullName evidence="1">Thiol-disulfide isomerase/thioredoxin</fullName>
    </submittedName>
</protein>
<dbReference type="RefSeq" id="WP_131926049.1">
    <property type="nucleotide sequence ID" value="NZ_SMAG01000008.1"/>
</dbReference>
<dbReference type="Pfam" id="PF14595">
    <property type="entry name" value="Thioredoxin_9"/>
    <property type="match status" value="1"/>
</dbReference>
<dbReference type="GO" id="GO:0016853">
    <property type="term" value="F:isomerase activity"/>
    <property type="evidence" value="ECO:0007669"/>
    <property type="project" value="UniProtKB-KW"/>
</dbReference>
<dbReference type="SUPFAM" id="SSF52833">
    <property type="entry name" value="Thioredoxin-like"/>
    <property type="match status" value="1"/>
</dbReference>
<organism evidence="1 2">
    <name type="scientific">Hazenella coriacea</name>
    <dbReference type="NCBI Taxonomy" id="1179467"/>
    <lineage>
        <taxon>Bacteria</taxon>
        <taxon>Bacillati</taxon>
        <taxon>Bacillota</taxon>
        <taxon>Bacilli</taxon>
        <taxon>Bacillales</taxon>
        <taxon>Thermoactinomycetaceae</taxon>
        <taxon>Hazenella</taxon>
    </lineage>
</organism>
<dbReference type="OrthoDB" id="6120799at2"/>
<accession>A0A4R3L1K4</accession>
<reference evidence="1 2" key="1">
    <citation type="submission" date="2019-03" db="EMBL/GenBank/DDBJ databases">
        <title>Genomic Encyclopedia of Type Strains, Phase IV (KMG-IV): sequencing the most valuable type-strain genomes for metagenomic binning, comparative biology and taxonomic classification.</title>
        <authorList>
            <person name="Goeker M."/>
        </authorList>
    </citation>
    <scope>NUCLEOTIDE SEQUENCE [LARGE SCALE GENOMIC DNA]</scope>
    <source>
        <strain evidence="1 2">DSM 45707</strain>
    </source>
</reference>
<dbReference type="EMBL" id="SMAG01000008">
    <property type="protein sequence ID" value="TCS93279.1"/>
    <property type="molecule type" value="Genomic_DNA"/>
</dbReference>
<keyword evidence="1" id="KW-0413">Isomerase</keyword>
<gene>
    <name evidence="1" type="ORF">EDD58_10894</name>
</gene>
<comment type="caution">
    <text evidence="1">The sequence shown here is derived from an EMBL/GenBank/DDBJ whole genome shotgun (WGS) entry which is preliminary data.</text>
</comment>
<name>A0A4R3L1K4_9BACL</name>
<dbReference type="AlphaFoldDB" id="A0A4R3L1K4"/>
<dbReference type="Proteomes" id="UP000294937">
    <property type="component" value="Unassembled WGS sequence"/>
</dbReference>
<dbReference type="InterPro" id="IPR036249">
    <property type="entry name" value="Thioredoxin-like_sf"/>
</dbReference>
<dbReference type="Gene3D" id="3.40.30.10">
    <property type="entry name" value="Glutaredoxin"/>
    <property type="match status" value="1"/>
</dbReference>
<sequence>MTLLEWFSKGLTYQEYVDQMTVNREEMLSIDERIHLSEDDQNFLQSYQSKQWRVIILTADWCGDAMLCVPILKRMAEVAHFDLRFLHRDENLELMDQYLTNGKSRSIPKFIFIDDQGVEQAVWGPRAVEVQLLVDQMQSELPNQEDPQFKEKQKEMYQAFRDKISSDPKIWQSVICSLRQLLS</sequence>